<gene>
    <name evidence="2" type="ORF">A2989_00775</name>
</gene>
<proteinExistence type="predicted"/>
<feature type="transmembrane region" description="Helical" evidence="1">
    <location>
        <begin position="222"/>
        <end position="255"/>
    </location>
</feature>
<dbReference type="Proteomes" id="UP000177080">
    <property type="component" value="Unassembled WGS sequence"/>
</dbReference>
<dbReference type="EMBL" id="MEXN01000007">
    <property type="protein sequence ID" value="OGD03349.1"/>
    <property type="molecule type" value="Genomic_DNA"/>
</dbReference>
<dbReference type="STRING" id="1797259.A2989_00775"/>
<accession>A0A1F4ZAB3</accession>
<keyword evidence="1" id="KW-1133">Transmembrane helix</keyword>
<name>A0A1F4ZAB3_9BACT</name>
<feature type="transmembrane region" description="Helical" evidence="1">
    <location>
        <begin position="402"/>
        <end position="422"/>
    </location>
</feature>
<evidence type="ECO:0000256" key="1">
    <source>
        <dbReference type="SAM" id="Phobius"/>
    </source>
</evidence>
<feature type="transmembrane region" description="Helical" evidence="1">
    <location>
        <begin position="377"/>
        <end position="395"/>
    </location>
</feature>
<keyword evidence="1" id="KW-0812">Transmembrane</keyword>
<feature type="transmembrane region" description="Helical" evidence="1">
    <location>
        <begin position="321"/>
        <end position="344"/>
    </location>
</feature>
<dbReference type="AlphaFoldDB" id="A0A1F4ZAB3"/>
<feature type="transmembrane region" description="Helical" evidence="1">
    <location>
        <begin position="267"/>
        <end position="286"/>
    </location>
</feature>
<feature type="transmembrane region" description="Helical" evidence="1">
    <location>
        <begin position="39"/>
        <end position="60"/>
    </location>
</feature>
<evidence type="ECO:0008006" key="4">
    <source>
        <dbReference type="Google" id="ProtNLM"/>
    </source>
</evidence>
<feature type="transmembrane region" description="Helical" evidence="1">
    <location>
        <begin position="7"/>
        <end position="27"/>
    </location>
</feature>
<protein>
    <recommendedName>
        <fullName evidence="4">Glycosyltransferase RgtA/B/C/D-like domain-containing protein</fullName>
    </recommendedName>
</protein>
<feature type="transmembrane region" description="Helical" evidence="1">
    <location>
        <begin position="67"/>
        <end position="85"/>
    </location>
</feature>
<organism evidence="2 3">
    <name type="scientific">Candidatus Amesbacteria bacterium RIFCSPLOWO2_01_FULL_48_25</name>
    <dbReference type="NCBI Taxonomy" id="1797259"/>
    <lineage>
        <taxon>Bacteria</taxon>
        <taxon>Candidatus Amesiibacteriota</taxon>
    </lineage>
</organism>
<dbReference type="PROSITE" id="PS51257">
    <property type="entry name" value="PROKAR_LIPOPROTEIN"/>
    <property type="match status" value="1"/>
</dbReference>
<reference evidence="2 3" key="1">
    <citation type="journal article" date="2016" name="Nat. Commun.">
        <title>Thousands of microbial genomes shed light on interconnected biogeochemical processes in an aquifer system.</title>
        <authorList>
            <person name="Anantharaman K."/>
            <person name="Brown C.T."/>
            <person name="Hug L.A."/>
            <person name="Sharon I."/>
            <person name="Castelle C.J."/>
            <person name="Probst A.J."/>
            <person name="Thomas B.C."/>
            <person name="Singh A."/>
            <person name="Wilkins M.J."/>
            <person name="Karaoz U."/>
            <person name="Brodie E.L."/>
            <person name="Williams K.H."/>
            <person name="Hubbard S.S."/>
            <person name="Banfield J.F."/>
        </authorList>
    </citation>
    <scope>NUCLEOTIDE SEQUENCE [LARGE SCALE GENOMIC DNA]</scope>
</reference>
<evidence type="ECO:0000313" key="3">
    <source>
        <dbReference type="Proteomes" id="UP000177080"/>
    </source>
</evidence>
<feature type="transmembrane region" description="Helical" evidence="1">
    <location>
        <begin position="147"/>
        <end position="165"/>
    </location>
</feature>
<comment type="caution">
    <text evidence="2">The sequence shown here is derived from an EMBL/GenBank/DDBJ whole genome shotgun (WGS) entry which is preliminary data.</text>
</comment>
<evidence type="ECO:0000313" key="2">
    <source>
        <dbReference type="EMBL" id="OGD03349.1"/>
    </source>
</evidence>
<keyword evidence="1" id="KW-0472">Membrane</keyword>
<feature type="transmembrane region" description="Helical" evidence="1">
    <location>
        <begin position="351"/>
        <end position="371"/>
    </location>
</feature>
<sequence length="529" mass="59636">MINHLKKLYTVSGFVVFACISLLDMLALKSPLAGKAGVVFWLLSFSYLGVLWGYCLFTILRRFRAHIVTILSLVIMVGLVLMNTSNPRNVSGETTQEINCAMRLLKTTDLGFHQTCLFGYPARQFFLPALPSIIWGRSLTALNLGGGLYFVLGIVIFSSGVLKFLDKSGSGDLINGILMASIYHFHYFNHFMFYYEQSVFPLSLGLIVVGTLLHYLATHSQIFLVLLAFSLLYLIFSYTPSLALVFLVIGGLLYLVFSPKHKWSEKILLMALVNSLLFSLLLSTKFRSDINIFSPQTRGSEELVSDLKQAFYLLVFQKGGVVFVSPMFNFVFVSIVVMSLLFVFGNRVFVIGLWMVATIVISVIAKGYTYYGADFRLHRALVIIPIFLSLLALAIKKFPRRHLFVLWLILLTTGLSVTGTYLKSKSVSQHFNFIRWIQHNVPVTKLQMARNLYVTTGPTRIENLISFNDTLQYFIPRLTAVTNYDCQTPIESGDYLITLETESCDLESYKKLGMFRASPGAGLVVYEKK</sequence>
<feature type="transmembrane region" description="Helical" evidence="1">
    <location>
        <begin position="199"/>
        <end position="216"/>
    </location>
</feature>